<accession>M5G1V1</accession>
<feature type="transmembrane region" description="Helical" evidence="2">
    <location>
        <begin position="135"/>
        <end position="156"/>
    </location>
</feature>
<feature type="compositionally biased region" description="Polar residues" evidence="1">
    <location>
        <begin position="354"/>
        <end position="368"/>
    </location>
</feature>
<evidence type="ECO:0000256" key="1">
    <source>
        <dbReference type="SAM" id="MobiDB-lite"/>
    </source>
</evidence>
<feature type="region of interest" description="Disordered" evidence="1">
    <location>
        <begin position="262"/>
        <end position="317"/>
    </location>
</feature>
<dbReference type="GeneID" id="63690367"/>
<keyword evidence="4" id="KW-1185">Reference proteome</keyword>
<keyword evidence="2" id="KW-0812">Transmembrane</keyword>
<proteinExistence type="predicted"/>
<dbReference type="InterPro" id="IPR009571">
    <property type="entry name" value="SUR7/Rim9-like_fungi"/>
</dbReference>
<feature type="transmembrane region" description="Helical" evidence="2">
    <location>
        <begin position="176"/>
        <end position="199"/>
    </location>
</feature>
<feature type="compositionally biased region" description="Basic and acidic residues" evidence="1">
    <location>
        <begin position="277"/>
        <end position="286"/>
    </location>
</feature>
<keyword evidence="2" id="KW-0472">Membrane</keyword>
<organism evidence="3 4">
    <name type="scientific">Dacryopinax primogenitus (strain DJM 731)</name>
    <name type="common">Brown rot fungus</name>
    <dbReference type="NCBI Taxonomy" id="1858805"/>
    <lineage>
        <taxon>Eukaryota</taxon>
        <taxon>Fungi</taxon>
        <taxon>Dikarya</taxon>
        <taxon>Basidiomycota</taxon>
        <taxon>Agaricomycotina</taxon>
        <taxon>Dacrymycetes</taxon>
        <taxon>Dacrymycetales</taxon>
        <taxon>Dacrymycetaceae</taxon>
        <taxon>Dacryopinax</taxon>
    </lineage>
</organism>
<dbReference type="PANTHER" id="PTHR28013:SF4">
    <property type="entry name" value="MARVEL DOMAIN-CONTAINING PROTEIN"/>
    <property type="match status" value="1"/>
</dbReference>
<dbReference type="OMA" id="PRKWANE"/>
<feature type="region of interest" description="Disordered" evidence="1">
    <location>
        <begin position="337"/>
        <end position="368"/>
    </location>
</feature>
<evidence type="ECO:0000313" key="3">
    <source>
        <dbReference type="EMBL" id="EJT99876.1"/>
    </source>
</evidence>
<sequence>MCLRPATPGFLITVAATVCLVVVSFSVPWFKTVYFLKVSLVAENVSGDVTFGTLGYCLDLPGNSTCSSPKVGYQFGLNQLLGLTGPIQIPSLFVTWLTYPLVLHIVGLILAAISAVFGLLAHVREMSMTCFSTCFSGFAATIVLIAFIFDLVIFFLARSRLNSVSGGAASIGNAMWLTLAAWLLLFFAGCAFGFGRCCISRRSPSSSKYGQDPDQSYSQAMRLDAIKAESDRTARQQTEVGLPAFPAVQDVETRPLAAVKQEPEYMYMKEEDAETSTSHDRYRDRTPSPGRYQSTSDLAAGTPLQSQNAPYQPIFRPLGSANSQSYAPLGAQTSEEMIYVAGRPRSPSDRDGQNFYSGHSSQGMSLHS</sequence>
<feature type="transmembrane region" description="Helical" evidence="2">
    <location>
        <begin position="101"/>
        <end position="123"/>
    </location>
</feature>
<dbReference type="STRING" id="1858805.M5G1V1"/>
<dbReference type="RefSeq" id="XP_040626774.1">
    <property type="nucleotide sequence ID" value="XM_040775305.1"/>
</dbReference>
<dbReference type="OrthoDB" id="3365245at2759"/>
<dbReference type="EMBL" id="JH795868">
    <property type="protein sequence ID" value="EJT99876.1"/>
    <property type="molecule type" value="Genomic_DNA"/>
</dbReference>
<gene>
    <name evidence="3" type="ORF">DACRYDRAFT_55123</name>
</gene>
<dbReference type="HOGENOM" id="CLU_032840_0_0_1"/>
<dbReference type="GO" id="GO:0035838">
    <property type="term" value="C:growing cell tip"/>
    <property type="evidence" value="ECO:0007669"/>
    <property type="project" value="TreeGrafter"/>
</dbReference>
<keyword evidence="2" id="KW-1133">Transmembrane helix</keyword>
<dbReference type="InterPro" id="IPR051380">
    <property type="entry name" value="pH-response_reg_palI/RIM9"/>
</dbReference>
<evidence type="ECO:0000256" key="2">
    <source>
        <dbReference type="SAM" id="Phobius"/>
    </source>
</evidence>
<dbReference type="Proteomes" id="UP000030653">
    <property type="component" value="Unassembled WGS sequence"/>
</dbReference>
<protein>
    <submittedName>
        <fullName evidence="3">Pali-domain-containing protein</fullName>
    </submittedName>
</protein>
<dbReference type="Pfam" id="PF06687">
    <property type="entry name" value="SUR7"/>
    <property type="match status" value="1"/>
</dbReference>
<evidence type="ECO:0000313" key="4">
    <source>
        <dbReference type="Proteomes" id="UP000030653"/>
    </source>
</evidence>
<dbReference type="AlphaFoldDB" id="M5G1V1"/>
<reference evidence="3 4" key="1">
    <citation type="journal article" date="2012" name="Science">
        <title>The Paleozoic origin of enzymatic lignin decomposition reconstructed from 31 fungal genomes.</title>
        <authorList>
            <person name="Floudas D."/>
            <person name="Binder M."/>
            <person name="Riley R."/>
            <person name="Barry K."/>
            <person name="Blanchette R.A."/>
            <person name="Henrissat B."/>
            <person name="Martinez A.T."/>
            <person name="Otillar R."/>
            <person name="Spatafora J.W."/>
            <person name="Yadav J.S."/>
            <person name="Aerts A."/>
            <person name="Benoit I."/>
            <person name="Boyd A."/>
            <person name="Carlson A."/>
            <person name="Copeland A."/>
            <person name="Coutinho P.M."/>
            <person name="de Vries R.P."/>
            <person name="Ferreira P."/>
            <person name="Findley K."/>
            <person name="Foster B."/>
            <person name="Gaskell J."/>
            <person name="Glotzer D."/>
            <person name="Gorecki P."/>
            <person name="Heitman J."/>
            <person name="Hesse C."/>
            <person name="Hori C."/>
            <person name="Igarashi K."/>
            <person name="Jurgens J.A."/>
            <person name="Kallen N."/>
            <person name="Kersten P."/>
            <person name="Kohler A."/>
            <person name="Kuees U."/>
            <person name="Kumar T.K.A."/>
            <person name="Kuo A."/>
            <person name="LaButti K."/>
            <person name="Larrondo L.F."/>
            <person name="Lindquist E."/>
            <person name="Ling A."/>
            <person name="Lombard V."/>
            <person name="Lucas S."/>
            <person name="Lundell T."/>
            <person name="Martin R."/>
            <person name="McLaughlin D.J."/>
            <person name="Morgenstern I."/>
            <person name="Morin E."/>
            <person name="Murat C."/>
            <person name="Nagy L.G."/>
            <person name="Nolan M."/>
            <person name="Ohm R.A."/>
            <person name="Patyshakuliyeva A."/>
            <person name="Rokas A."/>
            <person name="Ruiz-Duenas F.J."/>
            <person name="Sabat G."/>
            <person name="Salamov A."/>
            <person name="Samejima M."/>
            <person name="Schmutz J."/>
            <person name="Slot J.C."/>
            <person name="St John F."/>
            <person name="Stenlid J."/>
            <person name="Sun H."/>
            <person name="Sun S."/>
            <person name="Syed K."/>
            <person name="Tsang A."/>
            <person name="Wiebenga A."/>
            <person name="Young D."/>
            <person name="Pisabarro A."/>
            <person name="Eastwood D.C."/>
            <person name="Martin F."/>
            <person name="Cullen D."/>
            <person name="Grigoriev I.V."/>
            <person name="Hibbett D.S."/>
        </authorList>
    </citation>
    <scope>NUCLEOTIDE SEQUENCE [LARGE SCALE GENOMIC DNA]</scope>
    <source>
        <strain evidence="3 4">DJM-731 SS1</strain>
    </source>
</reference>
<name>M5G1V1_DACPD</name>
<dbReference type="GO" id="GO:0005886">
    <property type="term" value="C:plasma membrane"/>
    <property type="evidence" value="ECO:0007669"/>
    <property type="project" value="InterPro"/>
</dbReference>
<feature type="compositionally biased region" description="Polar residues" evidence="1">
    <location>
        <begin position="291"/>
        <end position="310"/>
    </location>
</feature>
<dbReference type="PANTHER" id="PTHR28013">
    <property type="entry name" value="PROTEIN DCV1-RELATED"/>
    <property type="match status" value="1"/>
</dbReference>
<dbReference type="GO" id="GO:0032153">
    <property type="term" value="C:cell division site"/>
    <property type="evidence" value="ECO:0007669"/>
    <property type="project" value="TreeGrafter"/>
</dbReference>
<feature type="transmembrane region" description="Helical" evidence="2">
    <location>
        <begin position="9"/>
        <end position="30"/>
    </location>
</feature>